<sequence>MHRRHAPVSECPRPAEASTDTGRPAAAAPLPVAKAACLAPAPRWRHSDGTRPDRKPDMPDTPTPPWRWSGGRPRLSALPCVMPAEAQAALPDLKALLAAMEEAQRRLWANRRQAVLVVLQGLDASGKDSLTRVLSEGLDPAGFHAWSFGRPSPEEAAHDFLWRIVRRLPARGEVVFFNRSHYEALLAERFLPDAPKAAGFWKARGRLIREWEQHLVASGTRIIKVWLHTSAEEQRTRLLKRLDDPRKRWKFDPSDIETFRQRKDYLKAMEAAIRDTHSEEAPWHLVPNDDKGLARRAVAQLLVQALETLAPDYPGFDEQVTEEYRKLLRKA</sequence>
<feature type="domain" description="Polyphosphate kinase-2-related" evidence="2">
    <location>
        <begin position="93"/>
        <end position="308"/>
    </location>
</feature>
<dbReference type="InterPro" id="IPR022488">
    <property type="entry name" value="PPK2-related"/>
</dbReference>
<dbReference type="GO" id="GO:0006797">
    <property type="term" value="P:polyphosphate metabolic process"/>
    <property type="evidence" value="ECO:0007669"/>
    <property type="project" value="InterPro"/>
</dbReference>
<proteinExistence type="predicted"/>
<dbReference type="PANTHER" id="PTHR34383">
    <property type="entry name" value="POLYPHOSPHATE:AMP PHOSPHOTRANSFERASE-RELATED"/>
    <property type="match status" value="1"/>
</dbReference>
<reference evidence="4" key="1">
    <citation type="submission" date="2018-02" db="EMBL/GenBank/DDBJ databases">
        <title>Genome sequencing of Solimonas sp. HR-BB.</title>
        <authorList>
            <person name="Lee Y."/>
            <person name="Jeon C.O."/>
        </authorList>
    </citation>
    <scope>NUCLEOTIDE SEQUENCE [LARGE SCALE GENOMIC DNA]</scope>
    <source>
        <strain evidence="4">HR-E</strain>
    </source>
</reference>
<protein>
    <submittedName>
        <fullName evidence="3">Polyphosphate kinase</fullName>
    </submittedName>
</protein>
<evidence type="ECO:0000313" key="4">
    <source>
        <dbReference type="Proteomes" id="UP000243900"/>
    </source>
</evidence>
<evidence type="ECO:0000313" key="3">
    <source>
        <dbReference type="EMBL" id="PQA38551.1"/>
    </source>
</evidence>
<dbReference type="Gene3D" id="3.40.50.300">
    <property type="entry name" value="P-loop containing nucleotide triphosphate hydrolases"/>
    <property type="match status" value="1"/>
</dbReference>
<organism evidence="3 4">
    <name type="scientific">Amnimonas aquatica</name>
    <dbReference type="NCBI Taxonomy" id="2094561"/>
    <lineage>
        <taxon>Bacteria</taxon>
        <taxon>Pseudomonadati</taxon>
        <taxon>Pseudomonadota</taxon>
        <taxon>Gammaproteobacteria</taxon>
        <taxon>Moraxellales</taxon>
        <taxon>Moraxellaceae</taxon>
        <taxon>Amnimonas</taxon>
    </lineage>
</organism>
<dbReference type="SUPFAM" id="SSF52540">
    <property type="entry name" value="P-loop containing nucleoside triphosphate hydrolases"/>
    <property type="match status" value="1"/>
</dbReference>
<evidence type="ECO:0000256" key="1">
    <source>
        <dbReference type="SAM" id="MobiDB-lite"/>
    </source>
</evidence>
<keyword evidence="3" id="KW-0418">Kinase</keyword>
<feature type="compositionally biased region" description="Low complexity" evidence="1">
    <location>
        <begin position="24"/>
        <end position="42"/>
    </location>
</feature>
<feature type="compositionally biased region" description="Basic and acidic residues" evidence="1">
    <location>
        <begin position="45"/>
        <end position="58"/>
    </location>
</feature>
<gene>
    <name evidence="3" type="ORF">C5O18_07060</name>
</gene>
<dbReference type="Proteomes" id="UP000243900">
    <property type="component" value="Unassembled WGS sequence"/>
</dbReference>
<dbReference type="Pfam" id="PF03976">
    <property type="entry name" value="PPK2"/>
    <property type="match status" value="1"/>
</dbReference>
<dbReference type="InterPro" id="IPR022300">
    <property type="entry name" value="PPK2-rel_1"/>
</dbReference>
<evidence type="ECO:0000259" key="2">
    <source>
        <dbReference type="Pfam" id="PF03976"/>
    </source>
</evidence>
<dbReference type="PANTHER" id="PTHR34383:SF3">
    <property type="entry name" value="POLYPHOSPHATE:AMP PHOSPHOTRANSFERASE"/>
    <property type="match status" value="1"/>
</dbReference>
<dbReference type="EMBL" id="PTQZ01000164">
    <property type="protein sequence ID" value="PQA38551.1"/>
    <property type="molecule type" value="Genomic_DNA"/>
</dbReference>
<comment type="caution">
    <text evidence="3">The sequence shown here is derived from an EMBL/GenBank/DDBJ whole genome shotgun (WGS) entry which is preliminary data.</text>
</comment>
<keyword evidence="4" id="KW-1185">Reference proteome</keyword>
<dbReference type="GO" id="GO:0016301">
    <property type="term" value="F:kinase activity"/>
    <property type="evidence" value="ECO:0007669"/>
    <property type="project" value="UniProtKB-KW"/>
</dbReference>
<dbReference type="NCBIfam" id="TIGR03709">
    <property type="entry name" value="PPK2_rel_1"/>
    <property type="match status" value="1"/>
</dbReference>
<dbReference type="AlphaFoldDB" id="A0A2P6ARR3"/>
<accession>A0A2P6ARR3</accession>
<name>A0A2P6ARR3_9GAMM</name>
<keyword evidence="3" id="KW-0808">Transferase</keyword>
<feature type="region of interest" description="Disordered" evidence="1">
    <location>
        <begin position="1"/>
        <end position="72"/>
    </location>
</feature>
<dbReference type="InterPro" id="IPR027417">
    <property type="entry name" value="P-loop_NTPase"/>
</dbReference>
<dbReference type="GO" id="GO:0016776">
    <property type="term" value="F:phosphotransferase activity, phosphate group as acceptor"/>
    <property type="evidence" value="ECO:0007669"/>
    <property type="project" value="InterPro"/>
</dbReference>